<evidence type="ECO:0000256" key="9">
    <source>
        <dbReference type="SAM" id="MobiDB-lite"/>
    </source>
</evidence>
<feature type="transmembrane region" description="Helical" evidence="10">
    <location>
        <begin position="405"/>
        <end position="423"/>
    </location>
</feature>
<organism evidence="11 12">
    <name type="scientific">Dentipellis fragilis</name>
    <dbReference type="NCBI Taxonomy" id="205917"/>
    <lineage>
        <taxon>Eukaryota</taxon>
        <taxon>Fungi</taxon>
        <taxon>Dikarya</taxon>
        <taxon>Basidiomycota</taxon>
        <taxon>Agaricomycotina</taxon>
        <taxon>Agaricomycetes</taxon>
        <taxon>Russulales</taxon>
        <taxon>Hericiaceae</taxon>
        <taxon>Dentipellis</taxon>
    </lineage>
</organism>
<gene>
    <name evidence="11" type="ORF">EVG20_g3922</name>
</gene>
<evidence type="ECO:0008006" key="13">
    <source>
        <dbReference type="Google" id="ProtNLM"/>
    </source>
</evidence>
<dbReference type="InterPro" id="IPR004813">
    <property type="entry name" value="OPT"/>
</dbReference>
<comment type="similarity">
    <text evidence="2">Belongs to the oligopeptide OPT transporter family.</text>
</comment>
<dbReference type="PANTHER" id="PTHR22601">
    <property type="entry name" value="ISP4 LIKE PROTEIN"/>
    <property type="match status" value="1"/>
</dbReference>
<dbReference type="OrthoDB" id="9986677at2759"/>
<evidence type="ECO:0000256" key="4">
    <source>
        <dbReference type="ARBA" id="ARBA00022692"/>
    </source>
</evidence>
<feature type="transmembrane region" description="Helical" evidence="10">
    <location>
        <begin position="691"/>
        <end position="710"/>
    </location>
</feature>
<keyword evidence="3" id="KW-0813">Transport</keyword>
<evidence type="ECO:0000313" key="11">
    <source>
        <dbReference type="EMBL" id="TFY67509.1"/>
    </source>
</evidence>
<dbReference type="EMBL" id="SEOQ01000188">
    <property type="protein sequence ID" value="TFY67509.1"/>
    <property type="molecule type" value="Genomic_DNA"/>
</dbReference>
<evidence type="ECO:0000313" key="12">
    <source>
        <dbReference type="Proteomes" id="UP000298327"/>
    </source>
</evidence>
<feature type="compositionally biased region" description="Basic and acidic residues" evidence="9">
    <location>
        <begin position="164"/>
        <end position="194"/>
    </location>
</feature>
<dbReference type="AlphaFoldDB" id="A0A4Y9Z2C1"/>
<feature type="transmembrane region" description="Helical" evidence="10">
    <location>
        <begin position="609"/>
        <end position="631"/>
    </location>
</feature>
<evidence type="ECO:0000256" key="6">
    <source>
        <dbReference type="ARBA" id="ARBA00022927"/>
    </source>
</evidence>
<keyword evidence="12" id="KW-1185">Reference proteome</keyword>
<evidence type="ECO:0000256" key="7">
    <source>
        <dbReference type="ARBA" id="ARBA00022989"/>
    </source>
</evidence>
<comment type="caution">
    <text evidence="11">The sequence shown here is derived from an EMBL/GenBank/DDBJ whole genome shotgun (WGS) entry which is preliminary data.</text>
</comment>
<evidence type="ECO:0000256" key="10">
    <source>
        <dbReference type="SAM" id="Phobius"/>
    </source>
</evidence>
<dbReference type="InterPro" id="IPR004648">
    <property type="entry name" value="Oligpept_transpt"/>
</dbReference>
<feature type="transmembrane region" description="Helical" evidence="10">
    <location>
        <begin position="489"/>
        <end position="506"/>
    </location>
</feature>
<evidence type="ECO:0000256" key="2">
    <source>
        <dbReference type="ARBA" id="ARBA00008807"/>
    </source>
</evidence>
<keyword evidence="7 10" id="KW-1133">Transmembrane helix</keyword>
<evidence type="ECO:0000256" key="1">
    <source>
        <dbReference type="ARBA" id="ARBA00004141"/>
    </source>
</evidence>
<keyword evidence="6" id="KW-0653">Protein transport</keyword>
<reference evidence="11 12" key="1">
    <citation type="submission" date="2019-02" db="EMBL/GenBank/DDBJ databases">
        <title>Genome sequencing of the rare red list fungi Dentipellis fragilis.</title>
        <authorList>
            <person name="Buettner E."/>
            <person name="Kellner H."/>
        </authorList>
    </citation>
    <scope>NUCLEOTIDE SEQUENCE [LARGE SCALE GENOMIC DNA]</scope>
    <source>
        <strain evidence="11 12">DSM 105465</strain>
    </source>
</reference>
<feature type="region of interest" description="Disordered" evidence="9">
    <location>
        <begin position="162"/>
        <end position="198"/>
    </location>
</feature>
<keyword evidence="4 10" id="KW-0812">Transmembrane</keyword>
<evidence type="ECO:0000256" key="8">
    <source>
        <dbReference type="ARBA" id="ARBA00023136"/>
    </source>
</evidence>
<dbReference type="Proteomes" id="UP000298327">
    <property type="component" value="Unassembled WGS sequence"/>
</dbReference>
<feature type="transmembrane region" description="Helical" evidence="10">
    <location>
        <begin position="314"/>
        <end position="335"/>
    </location>
</feature>
<feature type="transmembrane region" description="Helical" evidence="10">
    <location>
        <begin position="262"/>
        <end position="281"/>
    </location>
</feature>
<keyword evidence="8 10" id="KW-0472">Membrane</keyword>
<dbReference type="GO" id="GO:0035673">
    <property type="term" value="F:oligopeptide transmembrane transporter activity"/>
    <property type="evidence" value="ECO:0007669"/>
    <property type="project" value="InterPro"/>
</dbReference>
<sequence>MFATEPEHTGRGIPPPVECIFTATICTPLRDLAISELLIMAQSPMEQVVTKCLPRFVVLVPIQSIWAGVPDLMKVLQWWTRLRCTTWSCNVRYISAPAKNWKYSGACIATFAHDVPQGIRSARSIRGPRPPDSRCPLRCSTFAMASPIEKVSGLPTLHSTAHGITEKASQKGSDDEIIRDRDNGSLSEKGYHDHEDDDDVPIHVNGEPVITSGKDISRYVVDLRDDGDPPLTLRSVVLGTVFGGLGAALYQIYIFKPVEETISTVFLLLVIYSFGVFWATFFPKRSWVEGTRFARLGPAFEFINHGEFKLKEHVVSSIIASTAAYGSSAVLNFAVQRLYYDSHIDAATAVLGTFSTAVFGYGIVGLLRPLTVYPSEMVYWANMPTVSIFQALHFDTAGNAKRVRIFWLAFTVMFIYEIIPSYIFPFLNGFSIFCLASQHASPRTQDIFTNIFGGADGNEGLGLLSLSFDWQYIGSVFMSYPLVQQANSWVGYVICYIAIAGIYYSNTWKSKEFPMLSSSLFSQNGSIYHQTAVFNGPGFSLNQTALDVVGLPALTGSNAWASLTANLSIGGLIAHCIFFWGPYVRDSFRQAREKTQPDPHWRGTTTLPWWSYIVALATGAFVTPFSTLLYARMGNGIATNQLFKMIAGSVNPGKPVANLYFSMWSHDVVSTSIGLAGDLKIGQYLKIPPRVMFAVQLWGAIIGCVINYVVMISITGAQADLLRDPHGNTVWSGQTVQSVNSAAITWSLAKQLYGRDGPYFIVPMALFIGLAITFFQWLVYKRWPKIGPVSVDKVMLPIIWMYAGWFYVGVNSIILSCILVGLISQLWLRRYHPGWYRNYNYILGGAMDGGAQVMIFILSFAVFGASGVARPFPTWAGNPAKGNADYCNGNGALE</sequence>
<dbReference type="GO" id="GO:0015031">
    <property type="term" value="P:protein transport"/>
    <property type="evidence" value="ECO:0007669"/>
    <property type="project" value="UniProtKB-KW"/>
</dbReference>
<feature type="transmembrane region" description="Helical" evidence="10">
    <location>
        <begin position="347"/>
        <end position="367"/>
    </location>
</feature>
<dbReference type="Pfam" id="PF03169">
    <property type="entry name" value="OPT"/>
    <property type="match status" value="1"/>
</dbReference>
<feature type="transmembrane region" description="Helical" evidence="10">
    <location>
        <begin position="799"/>
        <end position="828"/>
    </location>
</feature>
<accession>A0A4Y9Z2C1</accession>
<feature type="transmembrane region" description="Helical" evidence="10">
    <location>
        <begin position="760"/>
        <end position="779"/>
    </location>
</feature>
<keyword evidence="5" id="KW-0571">Peptide transport</keyword>
<feature type="transmembrane region" description="Helical" evidence="10">
    <location>
        <begin position="560"/>
        <end position="580"/>
    </location>
</feature>
<feature type="transmembrane region" description="Helical" evidence="10">
    <location>
        <begin position="849"/>
        <end position="869"/>
    </location>
</feature>
<dbReference type="GO" id="GO:0016020">
    <property type="term" value="C:membrane"/>
    <property type="evidence" value="ECO:0007669"/>
    <property type="project" value="UniProtKB-SubCell"/>
</dbReference>
<name>A0A4Y9Z2C1_9AGAM</name>
<feature type="transmembrane region" description="Helical" evidence="10">
    <location>
        <begin position="236"/>
        <end position="255"/>
    </location>
</feature>
<protein>
    <recommendedName>
        <fullName evidence="13">OPT superfamily oligopeptide transporter</fullName>
    </recommendedName>
</protein>
<comment type="subcellular location">
    <subcellularLocation>
        <location evidence="1">Membrane</location>
        <topology evidence="1">Multi-pass membrane protein</topology>
    </subcellularLocation>
</comment>
<evidence type="ECO:0000256" key="3">
    <source>
        <dbReference type="ARBA" id="ARBA00022448"/>
    </source>
</evidence>
<proteinExistence type="inferred from homology"/>
<evidence type="ECO:0000256" key="5">
    <source>
        <dbReference type="ARBA" id="ARBA00022856"/>
    </source>
</evidence>